<gene>
    <name evidence="1" type="ORF">DS031_02195</name>
</gene>
<protein>
    <recommendedName>
        <fullName evidence="3">Spore coat protein YsxE</fullName>
    </recommendedName>
</protein>
<evidence type="ECO:0000313" key="2">
    <source>
        <dbReference type="Proteomes" id="UP000253314"/>
    </source>
</evidence>
<dbReference type="Proteomes" id="UP000253314">
    <property type="component" value="Unassembled WGS sequence"/>
</dbReference>
<evidence type="ECO:0008006" key="3">
    <source>
        <dbReference type="Google" id="ProtNLM"/>
    </source>
</evidence>
<dbReference type="EMBL" id="QOCW01000001">
    <property type="protein sequence ID" value="RBW71580.1"/>
    <property type="molecule type" value="Genomic_DNA"/>
</dbReference>
<sequence>MDLDMDNLENVLKDYQLDLKMIEEKHGVYKVSAKEGMFALKKINRSKRNQRIFETNYFYLAHKGFKNIVPIYRTKQNQATVTTEHFFYYLMPWVKYEKVGSKDYYKSFMSDLAEMHAAAMDETFSQTELQSAYQRLENHLKKRKEILESYARMAEKRVYMSPFDYEFMDLFPYFIQAVDRSLYYQHQWYKNAKEKSHYRRAVCHGKLSSNHYCFSNNNRFFISVDHLTFDHPVKDLARAVHSILKIDSFKEEDIEGLLPIYQKKIPLFEDEKELLKAYLIYPKHVFQVVDLYYQAKRDISEYLVIKSFKRSTKIFNKHEAFVNKMNESEHI</sequence>
<comment type="caution">
    <text evidence="1">The sequence shown here is derived from an EMBL/GenBank/DDBJ whole genome shotgun (WGS) entry which is preliminary data.</text>
</comment>
<name>A0A366XYU9_9BACI</name>
<dbReference type="Gene3D" id="3.90.1200.10">
    <property type="match status" value="1"/>
</dbReference>
<dbReference type="InterPro" id="IPR011009">
    <property type="entry name" value="Kinase-like_dom_sf"/>
</dbReference>
<dbReference type="PANTHER" id="PTHR39179:SF3">
    <property type="entry name" value="COTS-RELATED PROTEIN"/>
    <property type="match status" value="1"/>
</dbReference>
<organism evidence="1 2">
    <name type="scientific">Bacillus taeanensis</name>
    <dbReference type="NCBI Taxonomy" id="273032"/>
    <lineage>
        <taxon>Bacteria</taxon>
        <taxon>Bacillati</taxon>
        <taxon>Bacillota</taxon>
        <taxon>Bacilli</taxon>
        <taxon>Bacillales</taxon>
        <taxon>Bacillaceae</taxon>
        <taxon>Bacillus</taxon>
    </lineage>
</organism>
<evidence type="ECO:0000313" key="1">
    <source>
        <dbReference type="EMBL" id="RBW71580.1"/>
    </source>
</evidence>
<dbReference type="AlphaFoldDB" id="A0A366XYU9"/>
<dbReference type="GO" id="GO:0042601">
    <property type="term" value="C:endospore-forming forespore"/>
    <property type="evidence" value="ECO:0007669"/>
    <property type="project" value="TreeGrafter"/>
</dbReference>
<dbReference type="SUPFAM" id="SSF56112">
    <property type="entry name" value="Protein kinase-like (PK-like)"/>
    <property type="match status" value="1"/>
</dbReference>
<dbReference type="RefSeq" id="WP_113804282.1">
    <property type="nucleotide sequence ID" value="NZ_QOCW01000001.1"/>
</dbReference>
<dbReference type="InterPro" id="IPR047175">
    <property type="entry name" value="CotS-like"/>
</dbReference>
<accession>A0A366XYU9</accession>
<keyword evidence="2" id="KW-1185">Reference proteome</keyword>
<proteinExistence type="predicted"/>
<dbReference type="PANTHER" id="PTHR39179">
    <property type="entry name" value="SPORE COAT PROTEIN I"/>
    <property type="match status" value="1"/>
</dbReference>
<dbReference type="OrthoDB" id="2379727at2"/>
<dbReference type="Gene3D" id="3.30.200.20">
    <property type="entry name" value="Phosphorylase Kinase, domain 1"/>
    <property type="match status" value="1"/>
</dbReference>
<reference evidence="1 2" key="1">
    <citation type="submission" date="2018-07" db="EMBL/GenBank/DDBJ databases">
        <title>Lottiidibacillus patelloidae gen. nov., sp. nov., isolated from the intestinal tract of a marine limpet and the reclassification of B. taeanensis BH030017T, B. algicola KMM 3737T and B. hwajinpoensis SW-72T as genus Lottiidibacillus.</title>
        <authorList>
            <person name="Liu R."/>
            <person name="Huang Z."/>
        </authorList>
    </citation>
    <scope>NUCLEOTIDE SEQUENCE [LARGE SCALE GENOMIC DNA]</scope>
    <source>
        <strain evidence="1 2">BH030017</strain>
    </source>
</reference>